<organism evidence="3">
    <name type="scientific">uncultured Pleomorphomonas sp</name>
    <dbReference type="NCBI Taxonomy" id="442121"/>
    <lineage>
        <taxon>Bacteria</taxon>
        <taxon>Pseudomonadati</taxon>
        <taxon>Pseudomonadota</taxon>
        <taxon>Alphaproteobacteria</taxon>
        <taxon>Hyphomicrobiales</taxon>
        <taxon>Pleomorphomonadaceae</taxon>
        <taxon>Pleomorphomonas</taxon>
        <taxon>environmental samples</taxon>
    </lineage>
</organism>
<keyword evidence="2" id="KW-1133">Transmembrane helix</keyword>
<name>A0A212LD13_9HYPH</name>
<sequence length="92" mass="9945">MTQRPTYSTTKRAIWINTGFAWVVVILLAAGAVMGSEQAVAMANIALPSMVALIAGTLGIHRHYGSRDFAAGQERDEPHPPYMPRDQPGGPR</sequence>
<dbReference type="AlphaFoldDB" id="A0A212LD13"/>
<gene>
    <name evidence="3" type="primary">pntB</name>
    <name evidence="3" type="ORF">KL86PLE_20093</name>
</gene>
<evidence type="ECO:0000313" key="3">
    <source>
        <dbReference type="EMBL" id="SCM75425.1"/>
    </source>
</evidence>
<dbReference type="EMBL" id="FMJD01000006">
    <property type="protein sequence ID" value="SCM75425.1"/>
    <property type="molecule type" value="Genomic_DNA"/>
</dbReference>
<reference evidence="3" key="1">
    <citation type="submission" date="2016-08" db="EMBL/GenBank/DDBJ databases">
        <authorList>
            <person name="Seilhamer J.J."/>
        </authorList>
    </citation>
    <scope>NUCLEOTIDE SEQUENCE</scope>
    <source>
        <strain evidence="3">86</strain>
    </source>
</reference>
<dbReference type="RefSeq" id="WP_207765758.1">
    <property type="nucleotide sequence ID" value="NZ_LT608334.1"/>
</dbReference>
<feature type="region of interest" description="Disordered" evidence="1">
    <location>
        <begin position="67"/>
        <end position="92"/>
    </location>
</feature>
<evidence type="ECO:0000256" key="1">
    <source>
        <dbReference type="SAM" id="MobiDB-lite"/>
    </source>
</evidence>
<accession>A0A212LD13</accession>
<feature type="transmembrane region" description="Helical" evidence="2">
    <location>
        <begin position="39"/>
        <end position="60"/>
    </location>
</feature>
<protein>
    <submittedName>
        <fullName evidence="3">NAD(P)+ transhydrogenase beta chain</fullName>
    </submittedName>
</protein>
<keyword evidence="2" id="KW-0812">Transmembrane</keyword>
<evidence type="ECO:0000256" key="2">
    <source>
        <dbReference type="SAM" id="Phobius"/>
    </source>
</evidence>
<proteinExistence type="predicted"/>
<feature type="transmembrane region" description="Helical" evidence="2">
    <location>
        <begin position="12"/>
        <end position="33"/>
    </location>
</feature>
<keyword evidence="2" id="KW-0472">Membrane</keyword>